<dbReference type="EMBL" id="JBHUGI010000014">
    <property type="protein sequence ID" value="MFD1927626.1"/>
    <property type="molecule type" value="Genomic_DNA"/>
</dbReference>
<keyword evidence="1" id="KW-0732">Signal</keyword>
<gene>
    <name evidence="2" type="ORF">ACFSFY_06050</name>
</gene>
<evidence type="ECO:0000256" key="1">
    <source>
        <dbReference type="SAM" id="SignalP"/>
    </source>
</evidence>
<dbReference type="Proteomes" id="UP001597218">
    <property type="component" value="Unassembled WGS sequence"/>
</dbReference>
<feature type="signal peptide" evidence="1">
    <location>
        <begin position="1"/>
        <end position="24"/>
    </location>
</feature>
<feature type="chain" id="PRO_5046558592" evidence="1">
    <location>
        <begin position="25"/>
        <end position="280"/>
    </location>
</feature>
<organism evidence="2 3">
    <name type="scientific">Sporosarcina siberiensis</name>
    <dbReference type="NCBI Taxonomy" id="1365606"/>
    <lineage>
        <taxon>Bacteria</taxon>
        <taxon>Bacillati</taxon>
        <taxon>Bacillota</taxon>
        <taxon>Bacilli</taxon>
        <taxon>Bacillales</taxon>
        <taxon>Caryophanaceae</taxon>
        <taxon>Sporosarcina</taxon>
    </lineage>
</organism>
<comment type="caution">
    <text evidence="2">The sequence shown here is derived from an EMBL/GenBank/DDBJ whole genome shotgun (WGS) entry which is preliminary data.</text>
</comment>
<dbReference type="RefSeq" id="WP_381536285.1">
    <property type="nucleotide sequence ID" value="NZ_JBHUGI010000014.1"/>
</dbReference>
<name>A0ABW4SG61_9BACL</name>
<dbReference type="PROSITE" id="PS51257">
    <property type="entry name" value="PROKAR_LIPOPROTEIN"/>
    <property type="match status" value="1"/>
</dbReference>
<sequence length="280" mass="32058">MRNWLKFFSVGVLVLGLAACNDIAEGEPGKESATSSELTIQELFQKTQEASENQKSMHAEIEMTQNIKMPGEDLDMESKTFMEMDMVLEPMSMYQRMEMEMEGVDESIQAETYMTSDGFFMKEPDSDSWIQLPNELLEQLSESILDSADPTLDFGTLVKYVEDFKFEQDDKNYILKLKASGENFQELVKEQLDASGMTEGMGEEELAALETMIIHQMDYEIFIDKKTFYTNAFNMVLDIEMPAGDEMLRVKQNTKAQITKINEIKEIKIPQEVIDNAVEQ</sequence>
<proteinExistence type="predicted"/>
<protein>
    <submittedName>
        <fullName evidence="2">DUF6612 family protein</fullName>
    </submittedName>
</protein>
<dbReference type="InterPro" id="IPR046720">
    <property type="entry name" value="DUF6612"/>
</dbReference>
<accession>A0ABW4SG61</accession>
<dbReference type="Gene3D" id="2.50.20.20">
    <property type="match status" value="1"/>
</dbReference>
<keyword evidence="3" id="KW-1185">Reference proteome</keyword>
<reference evidence="3" key="1">
    <citation type="journal article" date="2019" name="Int. J. Syst. Evol. Microbiol.">
        <title>The Global Catalogue of Microorganisms (GCM) 10K type strain sequencing project: providing services to taxonomists for standard genome sequencing and annotation.</title>
        <authorList>
            <consortium name="The Broad Institute Genomics Platform"/>
            <consortium name="The Broad Institute Genome Sequencing Center for Infectious Disease"/>
            <person name="Wu L."/>
            <person name="Ma J."/>
        </authorList>
    </citation>
    <scope>NUCLEOTIDE SEQUENCE [LARGE SCALE GENOMIC DNA]</scope>
    <source>
        <strain evidence="3">CGMCC 4.7177</strain>
    </source>
</reference>
<evidence type="ECO:0000313" key="2">
    <source>
        <dbReference type="EMBL" id="MFD1927626.1"/>
    </source>
</evidence>
<evidence type="ECO:0000313" key="3">
    <source>
        <dbReference type="Proteomes" id="UP001597218"/>
    </source>
</evidence>
<dbReference type="Pfam" id="PF20316">
    <property type="entry name" value="DUF6612"/>
    <property type="match status" value="1"/>
</dbReference>